<dbReference type="EMBL" id="DVND01000057">
    <property type="protein sequence ID" value="HIU48165.1"/>
    <property type="molecule type" value="Genomic_DNA"/>
</dbReference>
<protein>
    <submittedName>
        <fullName evidence="2">ThuA domain-containing protein</fullName>
    </submittedName>
</protein>
<reference evidence="2" key="2">
    <citation type="journal article" date="2021" name="PeerJ">
        <title>Extensive microbial diversity within the chicken gut microbiome revealed by metagenomics and culture.</title>
        <authorList>
            <person name="Gilroy R."/>
            <person name="Ravi A."/>
            <person name="Getino M."/>
            <person name="Pursley I."/>
            <person name="Horton D.L."/>
            <person name="Alikhan N.F."/>
            <person name="Baker D."/>
            <person name="Gharbi K."/>
            <person name="Hall N."/>
            <person name="Watson M."/>
            <person name="Adriaenssens E.M."/>
            <person name="Foster-Nyarko E."/>
            <person name="Jarju S."/>
            <person name="Secka A."/>
            <person name="Antonio M."/>
            <person name="Oren A."/>
            <person name="Chaudhuri R.R."/>
            <person name="La Ragione R."/>
            <person name="Hildebrand F."/>
            <person name="Pallen M.J."/>
        </authorList>
    </citation>
    <scope>NUCLEOTIDE SEQUENCE</scope>
    <source>
        <strain evidence="2">ChiSjej4B22-9803</strain>
    </source>
</reference>
<gene>
    <name evidence="2" type="ORF">IAB04_02245</name>
</gene>
<dbReference type="Gene3D" id="3.40.50.880">
    <property type="match status" value="1"/>
</dbReference>
<organism evidence="2 3">
    <name type="scientific">Candidatus Avimonoglobus intestinipullorum</name>
    <dbReference type="NCBI Taxonomy" id="2840699"/>
    <lineage>
        <taxon>Bacteria</taxon>
        <taxon>Bacillati</taxon>
        <taxon>Bacillota</taxon>
        <taxon>Clostridia</taxon>
        <taxon>Eubacteriales</taxon>
        <taxon>Candidatus Avimonoglobus</taxon>
    </lineage>
</organism>
<name>A0A9D1LUG7_9FIRM</name>
<dbReference type="Proteomes" id="UP000824111">
    <property type="component" value="Unassembled WGS sequence"/>
</dbReference>
<evidence type="ECO:0000313" key="2">
    <source>
        <dbReference type="EMBL" id="HIU48165.1"/>
    </source>
</evidence>
<dbReference type="InterPro" id="IPR029010">
    <property type="entry name" value="ThuA-like"/>
</dbReference>
<dbReference type="Pfam" id="PF06283">
    <property type="entry name" value="ThuA"/>
    <property type="match status" value="1"/>
</dbReference>
<feature type="domain" description="ThuA-like" evidence="1">
    <location>
        <begin position="3"/>
        <end position="217"/>
    </location>
</feature>
<dbReference type="InterPro" id="IPR029062">
    <property type="entry name" value="Class_I_gatase-like"/>
</dbReference>
<dbReference type="AlphaFoldDB" id="A0A9D1LUG7"/>
<dbReference type="SUPFAM" id="SSF52317">
    <property type="entry name" value="Class I glutamine amidotransferase-like"/>
    <property type="match status" value="1"/>
</dbReference>
<reference evidence="2" key="1">
    <citation type="submission" date="2020-10" db="EMBL/GenBank/DDBJ databases">
        <authorList>
            <person name="Gilroy R."/>
        </authorList>
    </citation>
    <scope>NUCLEOTIDE SEQUENCE</scope>
    <source>
        <strain evidence="2">ChiSjej4B22-9803</strain>
    </source>
</reference>
<dbReference type="PIRSF" id="PIRSF030013">
    <property type="entry name" value="ThuA"/>
    <property type="match status" value="1"/>
</dbReference>
<accession>A0A9D1LUG7</accession>
<sequence>MIRVTVWNENVHEREQEHVKAVYPDGIHNCIKRFLESDEVAVTTATLDMPDCGLPDEVLNNTDVMIWWGHCHHHEVPDELAKKVQERVLKGMGLIVLHSGHYSKPFKLLMGTSCDLRWRDGDRERVWCVNPTHPIAQGLPDYFELEHEEMYGECFKIPKPDDVVFAGWFAGGELFRSGCTFTRGNGKVFYFQPGHEEFPTYKNEYVQKIIKNAVQWAKPVQMLETLECIHPEEPIEK</sequence>
<evidence type="ECO:0000313" key="3">
    <source>
        <dbReference type="Proteomes" id="UP000824111"/>
    </source>
</evidence>
<comment type="caution">
    <text evidence="2">The sequence shown here is derived from an EMBL/GenBank/DDBJ whole genome shotgun (WGS) entry which is preliminary data.</text>
</comment>
<dbReference type="InterPro" id="IPR009381">
    <property type="entry name" value="Trehalose_catabolism_ThuA_prok"/>
</dbReference>
<proteinExistence type="predicted"/>
<evidence type="ECO:0000259" key="1">
    <source>
        <dbReference type="Pfam" id="PF06283"/>
    </source>
</evidence>